<reference evidence="3 4" key="1">
    <citation type="submission" date="2019-05" db="EMBL/GenBank/DDBJ databases">
        <authorList>
            <person name="Lee S.D."/>
        </authorList>
    </citation>
    <scope>NUCLEOTIDE SEQUENCE [LARGE SCALE GENOMIC DNA]</scope>
    <source>
        <strain evidence="3 4">C5-26</strain>
    </source>
</reference>
<feature type="chain" id="PRO_5022149288" description="PepSY domain-containing protein" evidence="2">
    <location>
        <begin position="42"/>
        <end position="131"/>
    </location>
</feature>
<dbReference type="Proteomes" id="UP000320244">
    <property type="component" value="Unassembled WGS sequence"/>
</dbReference>
<sequence>MPKAKKDNRSASSVGNPRRILAVGGVLASAVLTAGTGTAQAEPAPSVMTPTVTGTAAPTTAPPAGARDAERAAKVAINAAGGITALSVNRGPSGGHLTRVLLPSGDHAYVIEDATFIVRSIRVDTSPKSAR</sequence>
<gene>
    <name evidence="3" type="ORF">FGL98_02120</name>
</gene>
<evidence type="ECO:0000256" key="1">
    <source>
        <dbReference type="SAM" id="MobiDB-lite"/>
    </source>
</evidence>
<dbReference type="AlphaFoldDB" id="A0A563E9Y8"/>
<feature type="signal peptide" evidence="2">
    <location>
        <begin position="1"/>
        <end position="41"/>
    </location>
</feature>
<reference evidence="3 4" key="2">
    <citation type="submission" date="2019-08" db="EMBL/GenBank/DDBJ databases">
        <title>Jejuicoccus antrihumi gen. nov., sp. nov., a new member of the family Dermacoccaceae isolated from a cave.</title>
        <authorList>
            <person name="Schumann P."/>
            <person name="Kim I.S."/>
        </authorList>
    </citation>
    <scope>NUCLEOTIDE SEQUENCE [LARGE SCALE GENOMIC DNA]</scope>
    <source>
        <strain evidence="3 4">C5-26</strain>
    </source>
</reference>
<protein>
    <recommendedName>
        <fullName evidence="5">PepSY domain-containing protein</fullName>
    </recommendedName>
</protein>
<evidence type="ECO:0000313" key="4">
    <source>
        <dbReference type="Proteomes" id="UP000320244"/>
    </source>
</evidence>
<dbReference type="RefSeq" id="WP_146315007.1">
    <property type="nucleotide sequence ID" value="NZ_VCQV01000002.1"/>
</dbReference>
<accession>A0A563E9Y8</accession>
<feature type="compositionally biased region" description="Low complexity" evidence="1">
    <location>
        <begin position="49"/>
        <end position="66"/>
    </location>
</feature>
<keyword evidence="2" id="KW-0732">Signal</keyword>
<evidence type="ECO:0000313" key="3">
    <source>
        <dbReference type="EMBL" id="TWP38604.1"/>
    </source>
</evidence>
<evidence type="ECO:0008006" key="5">
    <source>
        <dbReference type="Google" id="ProtNLM"/>
    </source>
</evidence>
<feature type="region of interest" description="Disordered" evidence="1">
    <location>
        <begin position="37"/>
        <end position="66"/>
    </location>
</feature>
<evidence type="ECO:0000256" key="2">
    <source>
        <dbReference type="SAM" id="SignalP"/>
    </source>
</evidence>
<comment type="caution">
    <text evidence="3">The sequence shown here is derived from an EMBL/GenBank/DDBJ whole genome shotgun (WGS) entry which is preliminary data.</text>
</comment>
<name>A0A563E9Y8_9MICO</name>
<proteinExistence type="predicted"/>
<organism evidence="3 4">
    <name type="scientific">Leekyejoonella antrihumi</name>
    <dbReference type="NCBI Taxonomy" id="1660198"/>
    <lineage>
        <taxon>Bacteria</taxon>
        <taxon>Bacillati</taxon>
        <taxon>Actinomycetota</taxon>
        <taxon>Actinomycetes</taxon>
        <taxon>Micrococcales</taxon>
        <taxon>Dermacoccaceae</taxon>
        <taxon>Leekyejoonella</taxon>
    </lineage>
</organism>
<keyword evidence="4" id="KW-1185">Reference proteome</keyword>
<dbReference type="EMBL" id="VCQV01000002">
    <property type="protein sequence ID" value="TWP38604.1"/>
    <property type="molecule type" value="Genomic_DNA"/>
</dbReference>